<keyword evidence="3" id="KW-1185">Reference proteome</keyword>
<accession>A0A194PUP2</accession>
<sequence length="120" mass="14007">MLMDQFHKRIPMVNFRKKKITVNTKVTDLINVWCRSVRRQRRPARAPATTPARRPASSDHLKPHQHHKTHTEIEQNWTKCGAVPTVQAVSFESFLALRKFCDATVALSEDRRAERARDYD</sequence>
<feature type="compositionally biased region" description="Low complexity" evidence="1">
    <location>
        <begin position="45"/>
        <end position="55"/>
    </location>
</feature>
<dbReference type="Proteomes" id="UP000053268">
    <property type="component" value="Unassembled WGS sequence"/>
</dbReference>
<name>A0A194PUP2_PAPXU</name>
<reference evidence="2 3" key="1">
    <citation type="journal article" date="2015" name="Nat. Commun.">
        <title>Outbred genome sequencing and CRISPR/Cas9 gene editing in butterflies.</title>
        <authorList>
            <person name="Li X."/>
            <person name="Fan D."/>
            <person name="Zhang W."/>
            <person name="Liu G."/>
            <person name="Zhang L."/>
            <person name="Zhao L."/>
            <person name="Fang X."/>
            <person name="Chen L."/>
            <person name="Dong Y."/>
            <person name="Chen Y."/>
            <person name="Ding Y."/>
            <person name="Zhao R."/>
            <person name="Feng M."/>
            <person name="Zhu Y."/>
            <person name="Feng Y."/>
            <person name="Jiang X."/>
            <person name="Zhu D."/>
            <person name="Xiang H."/>
            <person name="Feng X."/>
            <person name="Li S."/>
            <person name="Wang J."/>
            <person name="Zhang G."/>
            <person name="Kronforst M.R."/>
            <person name="Wang W."/>
        </authorList>
    </citation>
    <scope>NUCLEOTIDE SEQUENCE [LARGE SCALE GENOMIC DNA]</scope>
    <source>
        <strain evidence="2">Ya'a_city_454_Px</strain>
        <tissue evidence="2">Whole body</tissue>
    </source>
</reference>
<evidence type="ECO:0000256" key="1">
    <source>
        <dbReference type="SAM" id="MobiDB-lite"/>
    </source>
</evidence>
<dbReference type="AlphaFoldDB" id="A0A194PUP2"/>
<evidence type="ECO:0000313" key="3">
    <source>
        <dbReference type="Proteomes" id="UP000053268"/>
    </source>
</evidence>
<proteinExistence type="predicted"/>
<feature type="region of interest" description="Disordered" evidence="1">
    <location>
        <begin position="39"/>
        <end position="74"/>
    </location>
</feature>
<gene>
    <name evidence="2" type="ORF">RR46_09033</name>
</gene>
<protein>
    <submittedName>
        <fullName evidence="2">Uncharacterized protein</fullName>
    </submittedName>
</protein>
<dbReference type="EMBL" id="KQ459590">
    <property type="protein sequence ID" value="KPI97126.1"/>
    <property type="molecule type" value="Genomic_DNA"/>
</dbReference>
<organism evidence="2 3">
    <name type="scientific">Papilio xuthus</name>
    <name type="common">Asian swallowtail butterfly</name>
    <dbReference type="NCBI Taxonomy" id="66420"/>
    <lineage>
        <taxon>Eukaryota</taxon>
        <taxon>Metazoa</taxon>
        <taxon>Ecdysozoa</taxon>
        <taxon>Arthropoda</taxon>
        <taxon>Hexapoda</taxon>
        <taxon>Insecta</taxon>
        <taxon>Pterygota</taxon>
        <taxon>Neoptera</taxon>
        <taxon>Endopterygota</taxon>
        <taxon>Lepidoptera</taxon>
        <taxon>Glossata</taxon>
        <taxon>Ditrysia</taxon>
        <taxon>Papilionoidea</taxon>
        <taxon>Papilionidae</taxon>
        <taxon>Papilioninae</taxon>
        <taxon>Papilio</taxon>
    </lineage>
</organism>
<evidence type="ECO:0000313" key="2">
    <source>
        <dbReference type="EMBL" id="KPI97126.1"/>
    </source>
</evidence>